<protein>
    <recommendedName>
        <fullName evidence="7">Trafficking protein particle complex subunit</fullName>
    </recommendedName>
</protein>
<dbReference type="SUPFAM" id="SSF111126">
    <property type="entry name" value="Ligand-binding domain in the NO signalling and Golgi transport"/>
    <property type="match status" value="1"/>
</dbReference>
<comment type="subcellular location">
    <subcellularLocation>
        <location evidence="1">Endoplasmic reticulum</location>
    </subcellularLocation>
    <subcellularLocation>
        <location evidence="7">Golgi apparatus</location>
        <location evidence="7">cis-Golgi network</location>
    </subcellularLocation>
</comment>
<dbReference type="GO" id="GO:1990070">
    <property type="term" value="C:TRAPPI protein complex"/>
    <property type="evidence" value="ECO:0007669"/>
    <property type="project" value="EnsemblFungi"/>
</dbReference>
<evidence type="ECO:0000313" key="10">
    <source>
        <dbReference type="Proteomes" id="UP000001640"/>
    </source>
</evidence>
<reference evidence="9 10" key="1">
    <citation type="journal article" date="2011" name="Proc. Natl. Acad. Sci. U.S.A.">
        <title>Evolutionary erosion of yeast sex chromosomes by mating-type switching accidents.</title>
        <authorList>
            <person name="Gordon J.L."/>
            <person name="Armisen D."/>
            <person name="Proux-Wera E."/>
            <person name="Oheigeartaigh S.S."/>
            <person name="Byrne K.P."/>
            <person name="Wolfe K.H."/>
        </authorList>
    </citation>
    <scope>NUCLEOTIDE SEQUENCE [LARGE SCALE GENOMIC DNA]</scope>
    <source>
        <strain evidence="10">ATCC 76901 / BCRC 22586 / CBS 4309 / NBRC 1992 / NRRL Y-12630</strain>
    </source>
</reference>
<evidence type="ECO:0000256" key="1">
    <source>
        <dbReference type="ARBA" id="ARBA00004240"/>
    </source>
</evidence>
<evidence type="ECO:0000256" key="4">
    <source>
        <dbReference type="ARBA" id="ARBA00022824"/>
    </source>
</evidence>
<sequence>MPHQKIIQTSSIDAQSSTRSTSNTGTHYDDLLYQRSLIYKKNEISLSAMTFLFQEMINYLHQSSSTMSEFELKLSRYGQSIGLRLLELLNFRASLPASLTSIPTRSSILFSSSAPLTDQANSNSTNTPDAIRKREEESSTNADLAKHITKMRRRDLKILDILQFIHGTLWSYLFHHVSDDLVKSSERNNEYMIVDNEPQLTQFIPQSSKFLNSCHFFVCGMIQGFLLNGGFPCSVSPHLMPVDGFDERVIYLIKFDEQVLERESLRF</sequence>
<dbReference type="GO" id="GO:0005085">
    <property type="term" value="F:guanyl-nucleotide exchange factor activity"/>
    <property type="evidence" value="ECO:0007669"/>
    <property type="project" value="EnsemblFungi"/>
</dbReference>
<dbReference type="KEGG" id="ncs:NCAS_0A07940"/>
<dbReference type="EMBL" id="HE576752">
    <property type="protein sequence ID" value="CCC67352.1"/>
    <property type="molecule type" value="Genomic_DNA"/>
</dbReference>
<comment type="similarity">
    <text evidence="2 7">Belongs to the TRAPP small subunits family. BET3 subfamily.</text>
</comment>
<dbReference type="Proteomes" id="UP000001640">
    <property type="component" value="Chromosome 1"/>
</dbReference>
<keyword evidence="10" id="KW-1185">Reference proteome</keyword>
<dbReference type="Gene3D" id="3.30.1380.20">
    <property type="entry name" value="Trafficking protein particle complex subunit 3"/>
    <property type="match status" value="1"/>
</dbReference>
<comment type="subunit">
    <text evidence="7">Part of the multisubunit TRAPP (transport protein particle) complex.</text>
</comment>
<evidence type="ECO:0000256" key="8">
    <source>
        <dbReference type="SAM" id="MobiDB-lite"/>
    </source>
</evidence>
<dbReference type="InterPro" id="IPR016696">
    <property type="entry name" value="TRAPP-I_su5"/>
</dbReference>
<evidence type="ECO:0000256" key="6">
    <source>
        <dbReference type="ARBA" id="ARBA00023034"/>
    </source>
</evidence>
<dbReference type="OrthoDB" id="10254842at2759"/>
<dbReference type="InParanoid" id="G0V7A4"/>
<gene>
    <name evidence="9" type="primary">NCAS0A07940</name>
    <name evidence="9" type="ordered locus">NCAS_0A07940</name>
</gene>
<reference key="2">
    <citation type="submission" date="2011-08" db="EMBL/GenBank/DDBJ databases">
        <title>Genome sequence of Naumovozyma castellii.</title>
        <authorList>
            <person name="Gordon J.L."/>
            <person name="Armisen D."/>
            <person name="Proux-Wera E."/>
            <person name="OhEigeartaigh S.S."/>
            <person name="Byrne K.P."/>
            <person name="Wolfe K.H."/>
        </authorList>
    </citation>
    <scope>NUCLEOTIDE SEQUENCE</scope>
    <source>
        <strain>Type strain:CBS 4309</strain>
    </source>
</reference>
<dbReference type="GO" id="GO:1990072">
    <property type="term" value="C:TRAPPIII protein complex"/>
    <property type="evidence" value="ECO:0007669"/>
    <property type="project" value="EnsemblFungi"/>
</dbReference>
<organism evidence="9 10">
    <name type="scientific">Naumovozyma castellii</name>
    <name type="common">Yeast</name>
    <name type="synonym">Saccharomyces castellii</name>
    <dbReference type="NCBI Taxonomy" id="27288"/>
    <lineage>
        <taxon>Eukaryota</taxon>
        <taxon>Fungi</taxon>
        <taxon>Dikarya</taxon>
        <taxon>Ascomycota</taxon>
        <taxon>Saccharomycotina</taxon>
        <taxon>Saccharomycetes</taxon>
        <taxon>Saccharomycetales</taxon>
        <taxon>Saccharomycetaceae</taxon>
        <taxon>Naumovozyma</taxon>
    </lineage>
</organism>
<dbReference type="PIRSF" id="PIRSF017479">
    <property type="entry name" value="TRAPP_I_complex_Trs31"/>
    <property type="match status" value="1"/>
</dbReference>
<evidence type="ECO:0000256" key="7">
    <source>
        <dbReference type="PIRNR" id="PIRNR017479"/>
    </source>
</evidence>
<evidence type="ECO:0000313" key="9">
    <source>
        <dbReference type="EMBL" id="CCC67352.1"/>
    </source>
</evidence>
<keyword evidence="4 7" id="KW-0256">Endoplasmic reticulum</keyword>
<dbReference type="InterPro" id="IPR007194">
    <property type="entry name" value="TRAPP_component"/>
</dbReference>
<evidence type="ECO:0000256" key="3">
    <source>
        <dbReference type="ARBA" id="ARBA00022448"/>
    </source>
</evidence>
<dbReference type="GO" id="GO:0005783">
    <property type="term" value="C:endoplasmic reticulum"/>
    <property type="evidence" value="ECO:0007669"/>
    <property type="project" value="UniProtKB-SubCell"/>
</dbReference>
<dbReference type="AlphaFoldDB" id="G0V7A4"/>
<dbReference type="STRING" id="1064592.G0V7A4"/>
<dbReference type="PANTHER" id="PTHR20902:SF0">
    <property type="entry name" value="TRAFFICKING PROTEIN PARTICLE COMPLEX SUBUNIT 5"/>
    <property type="match status" value="1"/>
</dbReference>
<dbReference type="FunCoup" id="G0V7A4">
    <property type="interactions" value="398"/>
</dbReference>
<dbReference type="Pfam" id="PF04051">
    <property type="entry name" value="TRAPP"/>
    <property type="match status" value="1"/>
</dbReference>
<dbReference type="InterPro" id="IPR024096">
    <property type="entry name" value="NO_sig/Golgi_transp_ligand-bd"/>
</dbReference>
<evidence type="ECO:0000256" key="5">
    <source>
        <dbReference type="ARBA" id="ARBA00022892"/>
    </source>
</evidence>
<dbReference type="eggNOG" id="KOG3315">
    <property type="taxonomic scope" value="Eukaryota"/>
</dbReference>
<dbReference type="RefSeq" id="XP_003673733.1">
    <property type="nucleotide sequence ID" value="XM_003673685.1"/>
</dbReference>
<feature type="compositionally biased region" description="Polar residues" evidence="8">
    <location>
        <begin position="115"/>
        <end position="128"/>
    </location>
</feature>
<keyword evidence="6 7" id="KW-0333">Golgi apparatus</keyword>
<dbReference type="HOGENOM" id="CLU_073154_0_0_1"/>
<dbReference type="CDD" id="cd14943">
    <property type="entry name" value="TRAPPC5_Trs31"/>
    <property type="match status" value="1"/>
</dbReference>
<dbReference type="GO" id="GO:0006888">
    <property type="term" value="P:endoplasmic reticulum to Golgi vesicle-mediated transport"/>
    <property type="evidence" value="ECO:0007669"/>
    <property type="project" value="EnsemblFungi"/>
</dbReference>
<feature type="region of interest" description="Disordered" evidence="8">
    <location>
        <begin position="115"/>
        <end position="144"/>
    </location>
</feature>
<name>G0V7A4_NAUCA</name>
<comment type="function">
    <text evidence="7">Plays a key role in the late stages of endoplasmic reticulum to Golgi traffic.</text>
</comment>
<dbReference type="GO" id="GO:1990071">
    <property type="term" value="C:TRAPPII protein complex"/>
    <property type="evidence" value="ECO:0007669"/>
    <property type="project" value="EnsemblFungi"/>
</dbReference>
<keyword evidence="3 7" id="KW-0813">Transport</keyword>
<dbReference type="OMA" id="YMVKFDD"/>
<dbReference type="PANTHER" id="PTHR20902">
    <property type="entry name" value="41-2 PROTEIN ANTIGEN-RELATED"/>
    <property type="match status" value="1"/>
</dbReference>
<feature type="region of interest" description="Disordered" evidence="8">
    <location>
        <begin position="1"/>
        <end position="25"/>
    </location>
</feature>
<accession>G0V7A4</accession>
<proteinExistence type="inferred from homology"/>
<keyword evidence="5 7" id="KW-0931">ER-Golgi transport</keyword>
<dbReference type="GeneID" id="96900831"/>
<evidence type="ECO:0000256" key="2">
    <source>
        <dbReference type="ARBA" id="ARBA00006218"/>
    </source>
</evidence>